<feature type="domain" description="BTB" evidence="1">
    <location>
        <begin position="28"/>
        <end position="99"/>
    </location>
</feature>
<reference evidence="2 3" key="1">
    <citation type="submission" date="2023-08" db="EMBL/GenBank/DDBJ databases">
        <title>Black Yeasts Isolated from many extreme environments.</title>
        <authorList>
            <person name="Coleine C."/>
            <person name="Stajich J.E."/>
            <person name="Selbmann L."/>
        </authorList>
    </citation>
    <scope>NUCLEOTIDE SEQUENCE [LARGE SCALE GENOMIC DNA]</scope>
    <source>
        <strain evidence="2 3">CCFEE 5935</strain>
    </source>
</reference>
<dbReference type="Pfam" id="PF00651">
    <property type="entry name" value="BTB"/>
    <property type="match status" value="1"/>
</dbReference>
<dbReference type="InterPro" id="IPR000210">
    <property type="entry name" value="BTB/POZ_dom"/>
</dbReference>
<dbReference type="Proteomes" id="UP001337655">
    <property type="component" value="Unassembled WGS sequence"/>
</dbReference>
<proteinExistence type="predicted"/>
<dbReference type="PROSITE" id="PS50097">
    <property type="entry name" value="BTB"/>
    <property type="match status" value="1"/>
</dbReference>
<evidence type="ECO:0000259" key="1">
    <source>
        <dbReference type="PROSITE" id="PS50097"/>
    </source>
</evidence>
<dbReference type="PANTHER" id="PTHR47843">
    <property type="entry name" value="BTB DOMAIN-CONTAINING PROTEIN-RELATED"/>
    <property type="match status" value="1"/>
</dbReference>
<dbReference type="CDD" id="cd18186">
    <property type="entry name" value="BTB_POZ_ZBTB_KLHL-like"/>
    <property type="match status" value="1"/>
</dbReference>
<keyword evidence="3" id="KW-1185">Reference proteome</keyword>
<evidence type="ECO:0000313" key="2">
    <source>
        <dbReference type="EMBL" id="KAK5170383.1"/>
    </source>
</evidence>
<dbReference type="InterPro" id="IPR011333">
    <property type="entry name" value="SKP1/BTB/POZ_sf"/>
</dbReference>
<gene>
    <name evidence="2" type="ORF">LTR77_004970</name>
</gene>
<accession>A0AAV9PBF3</accession>
<dbReference type="SUPFAM" id="SSF54695">
    <property type="entry name" value="POZ domain"/>
    <property type="match status" value="1"/>
</dbReference>
<dbReference type="RefSeq" id="XP_064659581.1">
    <property type="nucleotide sequence ID" value="XM_064802220.1"/>
</dbReference>
<organism evidence="2 3">
    <name type="scientific">Saxophila tyrrhenica</name>
    <dbReference type="NCBI Taxonomy" id="1690608"/>
    <lineage>
        <taxon>Eukaryota</taxon>
        <taxon>Fungi</taxon>
        <taxon>Dikarya</taxon>
        <taxon>Ascomycota</taxon>
        <taxon>Pezizomycotina</taxon>
        <taxon>Dothideomycetes</taxon>
        <taxon>Dothideomycetidae</taxon>
        <taxon>Mycosphaerellales</taxon>
        <taxon>Extremaceae</taxon>
        <taxon>Saxophila</taxon>
    </lineage>
</organism>
<sequence>MPKRKAEVKLEPKAVARRKMEDAPHRPETIAVIVGAPEQEQIFNVHTDLLIKHSNFFRAALSNDWKESRSRRVELRDVEPEHFEVFKDFLYTGFVYCSKAGDSTDPPHPRLACCWVLGERVLCTAFKDAASDAFLDKYAFHNKTPLRAQFDIYPNSTERSCIRRLLVDFAAHTWHVDFFRREELAEDNAAFIVDVAIRLVEIRNRSEGKKNLQWIVDRCEYHEHVSEKKPCYLETFRKAR</sequence>
<dbReference type="PANTHER" id="PTHR47843:SF2">
    <property type="entry name" value="BTB DOMAIN-CONTAINING PROTEIN"/>
    <property type="match status" value="1"/>
</dbReference>
<comment type="caution">
    <text evidence="2">The sequence shown here is derived from an EMBL/GenBank/DDBJ whole genome shotgun (WGS) entry which is preliminary data.</text>
</comment>
<dbReference type="EMBL" id="JAVRRT010000007">
    <property type="protein sequence ID" value="KAK5170383.1"/>
    <property type="molecule type" value="Genomic_DNA"/>
</dbReference>
<dbReference type="Gene3D" id="3.30.710.10">
    <property type="entry name" value="Potassium Channel Kv1.1, Chain A"/>
    <property type="match status" value="1"/>
</dbReference>
<dbReference type="AlphaFoldDB" id="A0AAV9PBF3"/>
<dbReference type="GeneID" id="89926314"/>
<evidence type="ECO:0000313" key="3">
    <source>
        <dbReference type="Proteomes" id="UP001337655"/>
    </source>
</evidence>
<protein>
    <recommendedName>
        <fullName evidence="1">BTB domain-containing protein</fullName>
    </recommendedName>
</protein>
<name>A0AAV9PBF3_9PEZI</name>